<dbReference type="Proteomes" id="UP000268350">
    <property type="component" value="Unassembled WGS sequence"/>
</dbReference>
<gene>
    <name evidence="2" type="ORF">DGUA_6G015661</name>
</gene>
<dbReference type="EMBL" id="OUUW01000013">
    <property type="protein sequence ID" value="SPP87873.1"/>
    <property type="molecule type" value="Genomic_DNA"/>
</dbReference>
<dbReference type="AlphaFoldDB" id="A0A3B0K3L8"/>
<reference evidence="3" key="1">
    <citation type="submission" date="2018-01" db="EMBL/GenBank/DDBJ databases">
        <authorList>
            <person name="Alioto T."/>
            <person name="Alioto T."/>
        </authorList>
    </citation>
    <scope>NUCLEOTIDE SEQUENCE [LARGE SCALE GENOMIC DNA]</scope>
</reference>
<feature type="signal peptide" evidence="1">
    <location>
        <begin position="1"/>
        <end position="25"/>
    </location>
</feature>
<evidence type="ECO:0000313" key="2">
    <source>
        <dbReference type="EMBL" id="SPP87873.1"/>
    </source>
</evidence>
<protein>
    <submittedName>
        <fullName evidence="2">Uncharacterized protein</fullName>
    </submittedName>
</protein>
<name>A0A3B0K3L8_DROGU</name>
<dbReference type="Pfam" id="PF06477">
    <property type="entry name" value="DUF1091"/>
    <property type="match status" value="1"/>
</dbReference>
<sequence length="180" mass="20726">MTSSGASVHQLLALGLVLLVVQVQAEHMLKLHSLEKLHEDGEDLQSVLHIAEDEENLLKVSGELKQHVTIDDEWQIHFLIHRAEALDGEFEEFLNLPRLGVCDAMKTYYKEFLYEKLKEHSNAPEPNACPLPPQHYHLKDYPLDVHLLKKLLTPGYYRIESKLLKGDQLKISYRAVIQLE</sequence>
<keyword evidence="1" id="KW-0732">Signal</keyword>
<keyword evidence="3" id="KW-1185">Reference proteome</keyword>
<proteinExistence type="predicted"/>
<dbReference type="OMA" id="CDFMKSY"/>
<evidence type="ECO:0000256" key="1">
    <source>
        <dbReference type="SAM" id="SignalP"/>
    </source>
</evidence>
<dbReference type="PANTHER" id="PTHR21112">
    <property type="entry name" value="CHEMOSENSORY PROTEIN A 29A-RELATED"/>
    <property type="match status" value="1"/>
</dbReference>
<dbReference type="OrthoDB" id="7911967at2759"/>
<dbReference type="InterPro" id="IPR010512">
    <property type="entry name" value="DUF1091"/>
</dbReference>
<feature type="chain" id="PRO_5017482197" evidence="1">
    <location>
        <begin position="26"/>
        <end position="180"/>
    </location>
</feature>
<accession>A0A3B0K3L8</accession>
<organism evidence="2 3">
    <name type="scientific">Drosophila guanche</name>
    <name type="common">Fruit fly</name>
    <dbReference type="NCBI Taxonomy" id="7266"/>
    <lineage>
        <taxon>Eukaryota</taxon>
        <taxon>Metazoa</taxon>
        <taxon>Ecdysozoa</taxon>
        <taxon>Arthropoda</taxon>
        <taxon>Hexapoda</taxon>
        <taxon>Insecta</taxon>
        <taxon>Pterygota</taxon>
        <taxon>Neoptera</taxon>
        <taxon>Endopterygota</taxon>
        <taxon>Diptera</taxon>
        <taxon>Brachycera</taxon>
        <taxon>Muscomorpha</taxon>
        <taxon>Ephydroidea</taxon>
        <taxon>Drosophilidae</taxon>
        <taxon>Drosophila</taxon>
        <taxon>Sophophora</taxon>
    </lineage>
</organism>
<evidence type="ECO:0000313" key="3">
    <source>
        <dbReference type="Proteomes" id="UP000268350"/>
    </source>
</evidence>
<dbReference type="PANTHER" id="PTHR21112:SF10">
    <property type="entry name" value="CHEMOSENSORY PROTEIN A 87A"/>
    <property type="match status" value="1"/>
</dbReference>
<dbReference type="SMART" id="SM00697">
    <property type="entry name" value="DM8"/>
    <property type="match status" value="1"/>
</dbReference>